<dbReference type="EMBL" id="KV878217">
    <property type="protein sequence ID" value="OJJ30496.1"/>
    <property type="molecule type" value="Genomic_DNA"/>
</dbReference>
<dbReference type="Proteomes" id="UP000184383">
    <property type="component" value="Unassembled WGS sequence"/>
</dbReference>
<protein>
    <submittedName>
        <fullName evidence="1">Uncharacterized protein</fullName>
    </submittedName>
</protein>
<sequence>MSHHDFGQTISQLKTQWKQQIEYISHSIAFLNEMKSVTLIPGAWISLPCHVPYRPHRVNVITSPAIIVNSIGISQLGLIAAFDNNSFITGRLRALLKPAQLPCTLQLQAVGVRPGLLRCSSAAVDLRPQVTRSLCWQLRSLGSCPCSIPPGI</sequence>
<dbReference type="RefSeq" id="XP_040684173.1">
    <property type="nucleotide sequence ID" value="XM_040839186.1"/>
</dbReference>
<evidence type="ECO:0000313" key="1">
    <source>
        <dbReference type="EMBL" id="OJJ30496.1"/>
    </source>
</evidence>
<accession>A0A1L9R6F9</accession>
<dbReference type="GeneID" id="63755034"/>
<gene>
    <name evidence="1" type="ORF">ASPWEDRAFT_716178</name>
</gene>
<keyword evidence="2" id="KW-1185">Reference proteome</keyword>
<reference evidence="2" key="1">
    <citation type="journal article" date="2017" name="Genome Biol.">
        <title>Comparative genomics reveals high biological diversity and specific adaptations in the industrially and medically important fungal genus Aspergillus.</title>
        <authorList>
            <person name="de Vries R.P."/>
            <person name="Riley R."/>
            <person name="Wiebenga A."/>
            <person name="Aguilar-Osorio G."/>
            <person name="Amillis S."/>
            <person name="Uchima C.A."/>
            <person name="Anderluh G."/>
            <person name="Asadollahi M."/>
            <person name="Askin M."/>
            <person name="Barry K."/>
            <person name="Battaglia E."/>
            <person name="Bayram O."/>
            <person name="Benocci T."/>
            <person name="Braus-Stromeyer S.A."/>
            <person name="Caldana C."/>
            <person name="Canovas D."/>
            <person name="Cerqueira G.C."/>
            <person name="Chen F."/>
            <person name="Chen W."/>
            <person name="Choi C."/>
            <person name="Clum A."/>
            <person name="Dos Santos R.A."/>
            <person name="Damasio A.R."/>
            <person name="Diallinas G."/>
            <person name="Emri T."/>
            <person name="Fekete E."/>
            <person name="Flipphi M."/>
            <person name="Freyberg S."/>
            <person name="Gallo A."/>
            <person name="Gournas C."/>
            <person name="Habgood R."/>
            <person name="Hainaut M."/>
            <person name="Harispe M.L."/>
            <person name="Henrissat B."/>
            <person name="Hilden K.S."/>
            <person name="Hope R."/>
            <person name="Hossain A."/>
            <person name="Karabika E."/>
            <person name="Karaffa L."/>
            <person name="Karanyi Z."/>
            <person name="Krasevec N."/>
            <person name="Kuo A."/>
            <person name="Kusch H."/>
            <person name="LaButti K."/>
            <person name="Lagendijk E.L."/>
            <person name="Lapidus A."/>
            <person name="Levasseur A."/>
            <person name="Lindquist E."/>
            <person name="Lipzen A."/>
            <person name="Logrieco A.F."/>
            <person name="MacCabe A."/>
            <person name="Maekelae M.R."/>
            <person name="Malavazi I."/>
            <person name="Melin P."/>
            <person name="Meyer V."/>
            <person name="Mielnichuk N."/>
            <person name="Miskei M."/>
            <person name="Molnar A.P."/>
            <person name="Mule G."/>
            <person name="Ngan C.Y."/>
            <person name="Orejas M."/>
            <person name="Orosz E."/>
            <person name="Ouedraogo J.P."/>
            <person name="Overkamp K.M."/>
            <person name="Park H.-S."/>
            <person name="Perrone G."/>
            <person name="Piumi F."/>
            <person name="Punt P.J."/>
            <person name="Ram A.F."/>
            <person name="Ramon A."/>
            <person name="Rauscher S."/>
            <person name="Record E."/>
            <person name="Riano-Pachon D.M."/>
            <person name="Robert V."/>
            <person name="Roehrig J."/>
            <person name="Ruller R."/>
            <person name="Salamov A."/>
            <person name="Salih N.S."/>
            <person name="Samson R.A."/>
            <person name="Sandor E."/>
            <person name="Sanguinetti M."/>
            <person name="Schuetze T."/>
            <person name="Sepcic K."/>
            <person name="Shelest E."/>
            <person name="Sherlock G."/>
            <person name="Sophianopoulou V."/>
            <person name="Squina F.M."/>
            <person name="Sun H."/>
            <person name="Susca A."/>
            <person name="Todd R.B."/>
            <person name="Tsang A."/>
            <person name="Unkles S.E."/>
            <person name="van de Wiele N."/>
            <person name="van Rossen-Uffink D."/>
            <person name="Oliveira J.V."/>
            <person name="Vesth T.C."/>
            <person name="Visser J."/>
            <person name="Yu J.-H."/>
            <person name="Zhou M."/>
            <person name="Andersen M.R."/>
            <person name="Archer D.B."/>
            <person name="Baker S.E."/>
            <person name="Benoit I."/>
            <person name="Brakhage A.A."/>
            <person name="Braus G.H."/>
            <person name="Fischer R."/>
            <person name="Frisvad J.C."/>
            <person name="Goldman G.H."/>
            <person name="Houbraken J."/>
            <person name="Oakley B."/>
            <person name="Pocsi I."/>
            <person name="Scazzocchio C."/>
            <person name="Seiboth B."/>
            <person name="vanKuyk P.A."/>
            <person name="Wortman J."/>
            <person name="Dyer P.S."/>
            <person name="Grigoriev I.V."/>
        </authorList>
    </citation>
    <scope>NUCLEOTIDE SEQUENCE [LARGE SCALE GENOMIC DNA]</scope>
    <source>
        <strain evidence="2">DTO 134E9</strain>
    </source>
</reference>
<name>A0A1L9R6F9_ASPWE</name>
<organism evidence="1 2">
    <name type="scientific">Aspergillus wentii DTO 134E9</name>
    <dbReference type="NCBI Taxonomy" id="1073089"/>
    <lineage>
        <taxon>Eukaryota</taxon>
        <taxon>Fungi</taxon>
        <taxon>Dikarya</taxon>
        <taxon>Ascomycota</taxon>
        <taxon>Pezizomycotina</taxon>
        <taxon>Eurotiomycetes</taxon>
        <taxon>Eurotiomycetidae</taxon>
        <taxon>Eurotiales</taxon>
        <taxon>Aspergillaceae</taxon>
        <taxon>Aspergillus</taxon>
        <taxon>Aspergillus subgen. Cremei</taxon>
    </lineage>
</organism>
<proteinExistence type="predicted"/>
<evidence type="ECO:0000313" key="2">
    <source>
        <dbReference type="Proteomes" id="UP000184383"/>
    </source>
</evidence>
<dbReference type="VEuPathDB" id="FungiDB:ASPWEDRAFT_716178"/>
<dbReference type="AlphaFoldDB" id="A0A1L9R6F9"/>